<dbReference type="PANTHER" id="PTHR37984">
    <property type="entry name" value="PROTEIN CBG26694"/>
    <property type="match status" value="1"/>
</dbReference>
<protein>
    <recommendedName>
        <fullName evidence="1">RNA-directed DNA polymerase</fullName>
        <ecNumber evidence="1">2.7.7.49</ecNumber>
    </recommendedName>
</protein>
<feature type="compositionally biased region" description="Basic residues" evidence="9">
    <location>
        <begin position="156"/>
        <end position="166"/>
    </location>
</feature>
<keyword evidence="4" id="KW-0540">Nuclease</keyword>
<evidence type="ECO:0000256" key="9">
    <source>
        <dbReference type="SAM" id="MobiDB-lite"/>
    </source>
</evidence>
<dbReference type="InterPro" id="IPR000477">
    <property type="entry name" value="RT_dom"/>
</dbReference>
<proteinExistence type="predicted"/>
<dbReference type="Gene3D" id="3.30.70.270">
    <property type="match status" value="2"/>
</dbReference>
<evidence type="ECO:0000256" key="8">
    <source>
        <dbReference type="ARBA" id="ARBA00023125"/>
    </source>
</evidence>
<dbReference type="FunFam" id="3.10.20.370:FF:000001">
    <property type="entry name" value="Retrovirus-related Pol polyprotein from transposon 17.6-like protein"/>
    <property type="match status" value="1"/>
</dbReference>
<dbReference type="SMART" id="SM00343">
    <property type="entry name" value="ZnF_C2HC"/>
    <property type="match status" value="2"/>
</dbReference>
<dbReference type="Gene3D" id="2.40.70.10">
    <property type="entry name" value="Acid Proteases"/>
    <property type="match status" value="1"/>
</dbReference>
<evidence type="ECO:0000313" key="11">
    <source>
        <dbReference type="EMBL" id="JAR93130.1"/>
    </source>
</evidence>
<dbReference type="FunFam" id="1.10.340.70:FF:000003">
    <property type="entry name" value="Protein CBG25708"/>
    <property type="match status" value="1"/>
</dbReference>
<keyword evidence="2" id="KW-0645">Protease</keyword>
<dbReference type="PROSITE" id="PS50878">
    <property type="entry name" value="RT_POL"/>
    <property type="match status" value="1"/>
</dbReference>
<feature type="compositionally biased region" description="Basic and acidic residues" evidence="9">
    <location>
        <begin position="136"/>
        <end position="147"/>
    </location>
</feature>
<dbReference type="InterPro" id="IPR043502">
    <property type="entry name" value="DNA/RNA_pol_sf"/>
</dbReference>
<dbReference type="CDD" id="cd01647">
    <property type="entry name" value="RT_LTR"/>
    <property type="match status" value="1"/>
</dbReference>
<evidence type="ECO:0000256" key="7">
    <source>
        <dbReference type="ARBA" id="ARBA00022918"/>
    </source>
</evidence>
<keyword evidence="7" id="KW-0695">RNA-directed DNA polymerase</keyword>
<dbReference type="Pfam" id="PF17919">
    <property type="entry name" value="RT_RNaseH_2"/>
    <property type="match status" value="1"/>
</dbReference>
<dbReference type="GO" id="GO:0003677">
    <property type="term" value="F:DNA binding"/>
    <property type="evidence" value="ECO:0007669"/>
    <property type="project" value="UniProtKB-KW"/>
</dbReference>
<dbReference type="PANTHER" id="PTHR37984:SF9">
    <property type="entry name" value="INTEGRASE CATALYTIC DOMAIN-CONTAINING PROTEIN"/>
    <property type="match status" value="1"/>
</dbReference>
<dbReference type="GO" id="GO:0006508">
    <property type="term" value="P:proteolysis"/>
    <property type="evidence" value="ECO:0007669"/>
    <property type="project" value="UniProtKB-KW"/>
</dbReference>
<dbReference type="InterPro" id="IPR050951">
    <property type="entry name" value="Retrovirus_Pol_polyprotein"/>
</dbReference>
<keyword evidence="3" id="KW-0808">Transferase</keyword>
<organism evidence="11">
    <name type="scientific">Ixodes ricinus</name>
    <name type="common">Common tick</name>
    <name type="synonym">Acarus ricinus</name>
    <dbReference type="NCBI Taxonomy" id="34613"/>
    <lineage>
        <taxon>Eukaryota</taxon>
        <taxon>Metazoa</taxon>
        <taxon>Ecdysozoa</taxon>
        <taxon>Arthropoda</taxon>
        <taxon>Chelicerata</taxon>
        <taxon>Arachnida</taxon>
        <taxon>Acari</taxon>
        <taxon>Parasitiformes</taxon>
        <taxon>Ixodida</taxon>
        <taxon>Ixodoidea</taxon>
        <taxon>Ixodidae</taxon>
        <taxon>Ixodinae</taxon>
        <taxon>Ixodes</taxon>
    </lineage>
</organism>
<keyword evidence="6" id="KW-0378">Hydrolase</keyword>
<dbReference type="SUPFAM" id="SSF50630">
    <property type="entry name" value="Acid proteases"/>
    <property type="match status" value="1"/>
</dbReference>
<feature type="non-terminal residue" evidence="11">
    <location>
        <position position="1"/>
    </location>
</feature>
<dbReference type="EC" id="2.7.7.49" evidence="1"/>
<dbReference type="Gene3D" id="1.10.340.70">
    <property type="match status" value="1"/>
</dbReference>
<dbReference type="AlphaFoldDB" id="A0A147BQU6"/>
<dbReference type="GO" id="GO:0004519">
    <property type="term" value="F:endonuclease activity"/>
    <property type="evidence" value="ECO:0007669"/>
    <property type="project" value="UniProtKB-KW"/>
</dbReference>
<evidence type="ECO:0000256" key="6">
    <source>
        <dbReference type="ARBA" id="ARBA00022759"/>
    </source>
</evidence>
<sequence>EARRVLETFGLSSEALLSFDAVKEAFTRHFVHPTNEVYASVVFHRRIQEPGESVDAFFTGLRSLVKKCGYASTAVEDRLVKDRFVVGLRDKALVDKLCRTPKLSLDEARLHARVHEDAGRARDTLFADSVPGHVVAETRKNDSEGRQRSGKNQQRNSRRAGKHGARDKHDGDSPCRYCGRTAHPRANCPARDAICSRCKRKGHFAAVCEQRDRLGSLQLHAVTPRPLAKFAQVSVDGHSVNFKIDTGAEVTAVPETFPGLPPQLQPAEGQLTGPGNHVLTVLGTFDATLTWKGTTTVQRIYVLPASTTPLLGFPAIQALGVVRFADAVTSSEGPQQRTPLSRDIFDGLGELREEYVIRLQPGTRPFSLSTPRRVPLPLHDAVRRELSKLEADGVIRRVEGPTEWCSGIVIVPKKSGDYRICVDLTRLNQVVLRERHILPSVEHALGQLGQAQVFSKLDATASFHQVKLAESCQELTTFITPFGRFCFRRLPFGICSALEYFQRQMSRVLEGLEGVVNMIDDILVFGSTQAEHDRRLNNVLQRLQAAGVKLNRSKCVFSVREVKFLGVMVSDRGISPDPEKIKALADLEAPSDVSGVRRLLGMANHLGRFLPHLSDTTAPLRALLQKSSAWVWGPAQQQAFQKLKGLLSSNACMARYDPTYPTTVSADASSYGLGAVLLQQQPSGEQRAVAFASRSLTPTESRYSQTEKEALAVAWAVERFEQFVRGIQFDVQTDHRPLVTLLGNTELDLVPPRIQRLRMRLLRFQFRVLYVPGKLIATAATLSRAPATTQVASLEVDSLDVERFVNNIVRGWQDLTAPGLEQLRKHQEEDGTCMDLARLCERGWPRRASQVPAHLRCFWSTRSNITVCEGLLLYNNRILVPAVLRRYMLTRLHEGHQGIGRCKVRARESVWWPTLNSELEQLVAGCETCAQTWV</sequence>
<dbReference type="InterPro" id="IPR021109">
    <property type="entry name" value="Peptidase_aspartic_dom_sf"/>
</dbReference>
<evidence type="ECO:0000256" key="4">
    <source>
        <dbReference type="ARBA" id="ARBA00022722"/>
    </source>
</evidence>
<name>A0A147BQU6_IXORI</name>
<dbReference type="GO" id="GO:0004190">
    <property type="term" value="F:aspartic-type endopeptidase activity"/>
    <property type="evidence" value="ECO:0007669"/>
    <property type="project" value="UniProtKB-KW"/>
</dbReference>
<dbReference type="EMBL" id="GEGO01002274">
    <property type="protein sequence ID" value="JAR93130.1"/>
    <property type="molecule type" value="Transcribed_RNA"/>
</dbReference>
<feature type="domain" description="Reverse transcriptase" evidence="10">
    <location>
        <begin position="392"/>
        <end position="569"/>
    </location>
</feature>
<dbReference type="SUPFAM" id="SSF57756">
    <property type="entry name" value="Retrovirus zinc finger-like domains"/>
    <property type="match status" value="1"/>
</dbReference>
<dbReference type="GO" id="GO:0008270">
    <property type="term" value="F:zinc ion binding"/>
    <property type="evidence" value="ECO:0007669"/>
    <property type="project" value="InterPro"/>
</dbReference>
<dbReference type="InterPro" id="IPR036875">
    <property type="entry name" value="Znf_CCHC_sf"/>
</dbReference>
<keyword evidence="5" id="KW-0064">Aspartyl protease</keyword>
<dbReference type="Pfam" id="PF17921">
    <property type="entry name" value="Integrase_H2C2"/>
    <property type="match status" value="1"/>
</dbReference>
<evidence type="ECO:0000259" key="10">
    <source>
        <dbReference type="PROSITE" id="PS50878"/>
    </source>
</evidence>
<keyword evidence="3" id="KW-0548">Nucleotidyltransferase</keyword>
<dbReference type="InterPro" id="IPR001878">
    <property type="entry name" value="Znf_CCHC"/>
</dbReference>
<keyword evidence="8" id="KW-0238">DNA-binding</keyword>
<dbReference type="InterPro" id="IPR043128">
    <property type="entry name" value="Rev_trsase/Diguanyl_cyclase"/>
</dbReference>
<dbReference type="SUPFAM" id="SSF56672">
    <property type="entry name" value="DNA/RNA polymerases"/>
    <property type="match status" value="1"/>
</dbReference>
<dbReference type="FunFam" id="3.30.70.270:FF:000026">
    <property type="entry name" value="Transposon Ty3-G Gag-Pol polyprotein"/>
    <property type="match status" value="1"/>
</dbReference>
<evidence type="ECO:0000256" key="2">
    <source>
        <dbReference type="ARBA" id="ARBA00022670"/>
    </source>
</evidence>
<evidence type="ECO:0000256" key="1">
    <source>
        <dbReference type="ARBA" id="ARBA00012493"/>
    </source>
</evidence>
<dbReference type="InterPro" id="IPR041588">
    <property type="entry name" value="Integrase_H2C2"/>
</dbReference>
<dbReference type="Pfam" id="PF00078">
    <property type="entry name" value="RVT_1"/>
    <property type="match status" value="1"/>
</dbReference>
<reference evidence="11" key="1">
    <citation type="journal article" date="2018" name="PLoS Negl. Trop. Dis.">
        <title>Sialome diversity of ticks revealed by RNAseq of single tick salivary glands.</title>
        <authorList>
            <person name="Perner J."/>
            <person name="Kropackova S."/>
            <person name="Kopacek P."/>
            <person name="Ribeiro J.M."/>
        </authorList>
    </citation>
    <scope>NUCLEOTIDE SEQUENCE</scope>
    <source>
        <strain evidence="11">Siblings of single egg batch collected in Ceske Budejovice</strain>
        <tissue evidence="11">Salivary glands</tissue>
    </source>
</reference>
<dbReference type="InterPro" id="IPR041577">
    <property type="entry name" value="RT_RNaseH_2"/>
</dbReference>
<accession>A0A147BQU6</accession>
<evidence type="ECO:0000256" key="5">
    <source>
        <dbReference type="ARBA" id="ARBA00022750"/>
    </source>
</evidence>
<dbReference type="Gene3D" id="3.10.10.10">
    <property type="entry name" value="HIV Type 1 Reverse Transcriptase, subunit A, domain 1"/>
    <property type="match status" value="1"/>
</dbReference>
<dbReference type="Gene3D" id="4.10.60.10">
    <property type="entry name" value="Zinc finger, CCHC-type"/>
    <property type="match status" value="1"/>
</dbReference>
<keyword evidence="6" id="KW-0255">Endonuclease</keyword>
<evidence type="ECO:0000256" key="3">
    <source>
        <dbReference type="ARBA" id="ARBA00022695"/>
    </source>
</evidence>
<dbReference type="GO" id="GO:0003964">
    <property type="term" value="F:RNA-directed DNA polymerase activity"/>
    <property type="evidence" value="ECO:0007669"/>
    <property type="project" value="UniProtKB-KW"/>
</dbReference>
<dbReference type="CDD" id="cd09274">
    <property type="entry name" value="RNase_HI_RT_Ty3"/>
    <property type="match status" value="1"/>
</dbReference>
<feature type="region of interest" description="Disordered" evidence="9">
    <location>
        <begin position="130"/>
        <end position="174"/>
    </location>
</feature>